<protein>
    <submittedName>
        <fullName evidence="6">Protein SCO1/2</fullName>
    </submittedName>
</protein>
<keyword evidence="2 3" id="KW-0186">Copper</keyword>
<dbReference type="Proteomes" id="UP000294650">
    <property type="component" value="Unassembled WGS sequence"/>
</dbReference>
<feature type="binding site" evidence="3">
    <location>
        <position position="159"/>
    </location>
    <ligand>
        <name>Cu cation</name>
        <dbReference type="ChEBI" id="CHEBI:23378"/>
    </ligand>
</feature>
<dbReference type="Gene3D" id="3.40.30.10">
    <property type="entry name" value="Glutaredoxin"/>
    <property type="match status" value="1"/>
</dbReference>
<evidence type="ECO:0000313" key="6">
    <source>
        <dbReference type="EMBL" id="TCT18060.1"/>
    </source>
</evidence>
<dbReference type="GO" id="GO:0046872">
    <property type="term" value="F:metal ion binding"/>
    <property type="evidence" value="ECO:0007669"/>
    <property type="project" value="UniProtKB-KW"/>
</dbReference>
<accession>A0A4R3MRD4</accession>
<evidence type="ECO:0000259" key="5">
    <source>
        <dbReference type="PROSITE" id="PS51352"/>
    </source>
</evidence>
<dbReference type="PROSITE" id="PS51257">
    <property type="entry name" value="PROKAR_LIPOPROTEIN"/>
    <property type="match status" value="1"/>
</dbReference>
<dbReference type="PROSITE" id="PS51352">
    <property type="entry name" value="THIOREDOXIN_2"/>
    <property type="match status" value="1"/>
</dbReference>
<dbReference type="PANTHER" id="PTHR12151">
    <property type="entry name" value="ELECTRON TRANSPORT PROTIN SCO1/SENC FAMILY MEMBER"/>
    <property type="match status" value="1"/>
</dbReference>
<feature type="binding site" evidence="3">
    <location>
        <position position="72"/>
    </location>
    <ligand>
        <name>Cu cation</name>
        <dbReference type="ChEBI" id="CHEBI:23378"/>
    </ligand>
</feature>
<organism evidence="6 7">
    <name type="scientific">Melghiribacillus thermohalophilus</name>
    <dbReference type="NCBI Taxonomy" id="1324956"/>
    <lineage>
        <taxon>Bacteria</taxon>
        <taxon>Bacillati</taxon>
        <taxon>Bacillota</taxon>
        <taxon>Bacilli</taxon>
        <taxon>Bacillales</taxon>
        <taxon>Bacillaceae</taxon>
        <taxon>Melghiribacillus</taxon>
    </lineage>
</organism>
<dbReference type="RefSeq" id="WP_132372783.1">
    <property type="nucleotide sequence ID" value="NZ_SMAN01000024.1"/>
</dbReference>
<dbReference type="EMBL" id="SMAN01000024">
    <property type="protein sequence ID" value="TCT18060.1"/>
    <property type="molecule type" value="Genomic_DNA"/>
</dbReference>
<keyword evidence="7" id="KW-1185">Reference proteome</keyword>
<keyword evidence="4" id="KW-1015">Disulfide bond</keyword>
<dbReference type="InterPro" id="IPR036249">
    <property type="entry name" value="Thioredoxin-like_sf"/>
</dbReference>
<dbReference type="AlphaFoldDB" id="A0A4R3MRD4"/>
<gene>
    <name evidence="6" type="ORF">EDD68_12412</name>
</gene>
<reference evidence="6 7" key="1">
    <citation type="submission" date="2019-03" db="EMBL/GenBank/DDBJ databases">
        <title>Genomic Encyclopedia of Type Strains, Phase IV (KMG-IV): sequencing the most valuable type-strain genomes for metagenomic binning, comparative biology and taxonomic classification.</title>
        <authorList>
            <person name="Goeker M."/>
        </authorList>
    </citation>
    <scope>NUCLEOTIDE SEQUENCE [LARGE SCALE GENOMIC DNA]</scope>
    <source>
        <strain evidence="6 7">DSM 25894</strain>
    </source>
</reference>
<feature type="disulfide bond" description="Redox-active" evidence="4">
    <location>
        <begin position="68"/>
        <end position="72"/>
    </location>
</feature>
<comment type="caution">
    <text evidence="6">The sequence shown here is derived from an EMBL/GenBank/DDBJ whole genome shotgun (WGS) entry which is preliminary data.</text>
</comment>
<dbReference type="CDD" id="cd02968">
    <property type="entry name" value="SCO"/>
    <property type="match status" value="1"/>
</dbReference>
<evidence type="ECO:0000256" key="2">
    <source>
        <dbReference type="ARBA" id="ARBA00023008"/>
    </source>
</evidence>
<feature type="domain" description="Thioredoxin" evidence="5">
    <location>
        <begin position="30"/>
        <end position="193"/>
    </location>
</feature>
<evidence type="ECO:0000256" key="1">
    <source>
        <dbReference type="ARBA" id="ARBA00010996"/>
    </source>
</evidence>
<feature type="binding site" evidence="3">
    <location>
        <position position="68"/>
    </location>
    <ligand>
        <name>Cu cation</name>
        <dbReference type="ChEBI" id="CHEBI:23378"/>
    </ligand>
</feature>
<name>A0A4R3MRD4_9BACI</name>
<evidence type="ECO:0000256" key="4">
    <source>
        <dbReference type="PIRSR" id="PIRSR603782-2"/>
    </source>
</evidence>
<evidence type="ECO:0000256" key="3">
    <source>
        <dbReference type="PIRSR" id="PIRSR603782-1"/>
    </source>
</evidence>
<keyword evidence="3" id="KW-0479">Metal-binding</keyword>
<dbReference type="OrthoDB" id="9811998at2"/>
<comment type="similarity">
    <text evidence="1">Belongs to the SCO1/2 family.</text>
</comment>
<sequence>MNIRKLFFAAIFLGILLTGCSLFGDTKYEGDFSYKVEDFSYTNQDGETVSLDDLKGSFWVADMVFTSCNTVCPPMTANMARLQKLLKEEGLDEVRLVSFSVDPEVDTPEMLKEFGDKFGADYSNWDFLTGYTMEEAEKFALKSFKSLVDKPEGQDQVNHTVRFFIVTPDGNAIKSYDGRQAEQMQQIVDDLKGYLK</sequence>
<dbReference type="PANTHER" id="PTHR12151:SF25">
    <property type="entry name" value="LINALOOL DEHYDRATASE_ISOMERASE DOMAIN-CONTAINING PROTEIN"/>
    <property type="match status" value="1"/>
</dbReference>
<dbReference type="InterPro" id="IPR013766">
    <property type="entry name" value="Thioredoxin_domain"/>
</dbReference>
<evidence type="ECO:0000313" key="7">
    <source>
        <dbReference type="Proteomes" id="UP000294650"/>
    </source>
</evidence>
<dbReference type="InterPro" id="IPR003782">
    <property type="entry name" value="SCO1/SenC"/>
</dbReference>
<dbReference type="Pfam" id="PF02630">
    <property type="entry name" value="SCO1-SenC"/>
    <property type="match status" value="1"/>
</dbReference>
<proteinExistence type="inferred from homology"/>
<dbReference type="SUPFAM" id="SSF52833">
    <property type="entry name" value="Thioredoxin-like"/>
    <property type="match status" value="1"/>
</dbReference>